<dbReference type="EMBL" id="CAXAJV020001299">
    <property type="protein sequence ID" value="CAL7948607.1"/>
    <property type="molecule type" value="Genomic_DNA"/>
</dbReference>
<evidence type="ECO:0000256" key="1">
    <source>
        <dbReference type="SAM" id="SignalP"/>
    </source>
</evidence>
<evidence type="ECO:0000313" key="3">
    <source>
        <dbReference type="Proteomes" id="UP001642520"/>
    </source>
</evidence>
<organism evidence="2 3">
    <name type="scientific">Xylocopa violacea</name>
    <name type="common">Violet carpenter bee</name>
    <name type="synonym">Apis violacea</name>
    <dbReference type="NCBI Taxonomy" id="135666"/>
    <lineage>
        <taxon>Eukaryota</taxon>
        <taxon>Metazoa</taxon>
        <taxon>Ecdysozoa</taxon>
        <taxon>Arthropoda</taxon>
        <taxon>Hexapoda</taxon>
        <taxon>Insecta</taxon>
        <taxon>Pterygota</taxon>
        <taxon>Neoptera</taxon>
        <taxon>Endopterygota</taxon>
        <taxon>Hymenoptera</taxon>
        <taxon>Apocrita</taxon>
        <taxon>Aculeata</taxon>
        <taxon>Apoidea</taxon>
        <taxon>Anthophila</taxon>
        <taxon>Apidae</taxon>
        <taxon>Xylocopa</taxon>
        <taxon>Xylocopa</taxon>
    </lineage>
</organism>
<keyword evidence="3" id="KW-1185">Reference proteome</keyword>
<gene>
    <name evidence="2" type="ORF">XYLVIOL_LOCUS8977</name>
</gene>
<evidence type="ECO:0000313" key="2">
    <source>
        <dbReference type="EMBL" id="CAL7948607.1"/>
    </source>
</evidence>
<feature type="signal peptide" evidence="1">
    <location>
        <begin position="1"/>
        <end position="18"/>
    </location>
</feature>
<evidence type="ECO:0008006" key="4">
    <source>
        <dbReference type="Google" id="ProtNLM"/>
    </source>
</evidence>
<name>A0ABP1P8P1_XYLVO</name>
<proteinExistence type="predicted"/>
<keyword evidence="1" id="KW-0732">Signal</keyword>
<reference evidence="2 3" key="1">
    <citation type="submission" date="2024-08" db="EMBL/GenBank/DDBJ databases">
        <authorList>
            <person name="Will J Nash"/>
            <person name="Angela Man"/>
            <person name="Seanna McTaggart"/>
            <person name="Kendall Baker"/>
            <person name="Tom Barker"/>
            <person name="Leah Catchpole"/>
            <person name="Alex Durrant"/>
            <person name="Karim Gharbi"/>
            <person name="Naomi Irish"/>
            <person name="Gemy Kaithakottil"/>
            <person name="Debby Ku"/>
            <person name="Aaliyah Providence"/>
            <person name="Felix Shaw"/>
            <person name="David Swarbreck"/>
            <person name="Chris Watkins"/>
            <person name="Ann M. McCartney"/>
            <person name="Giulio Formenti"/>
            <person name="Alice Mouton"/>
            <person name="Noel Vella"/>
            <person name="Bjorn M von Reumont"/>
            <person name="Adriana Vella"/>
            <person name="Wilfried Haerty"/>
        </authorList>
    </citation>
    <scope>NUCLEOTIDE SEQUENCE [LARGE SCALE GENOMIC DNA]</scope>
</reference>
<sequence length="171" mass="19551">MLFWLFTVFALRCCVVQADYDIIIEDVVCSDINEEYIKSCDFEVEYDSEYGNSLNSYVEIIKTIPKNAKIIGDIFSARMGEYTVPVGLHVNGYFCEVLGDSDSIIIPIARSVNIDHAECPLEPRIYQRENFVLDSKEGLPTAFPSGHYLLSVTFECDNVTIMHFDVYLRVY</sequence>
<accession>A0ABP1P8P1</accession>
<feature type="chain" id="PRO_5047162338" description="MD-2-related lipid-recognition domain-containing protein" evidence="1">
    <location>
        <begin position="19"/>
        <end position="171"/>
    </location>
</feature>
<protein>
    <recommendedName>
        <fullName evidence="4">MD-2-related lipid-recognition domain-containing protein</fullName>
    </recommendedName>
</protein>
<comment type="caution">
    <text evidence="2">The sequence shown here is derived from an EMBL/GenBank/DDBJ whole genome shotgun (WGS) entry which is preliminary data.</text>
</comment>
<dbReference type="Proteomes" id="UP001642520">
    <property type="component" value="Unassembled WGS sequence"/>
</dbReference>